<dbReference type="Proteomes" id="UP001597463">
    <property type="component" value="Unassembled WGS sequence"/>
</dbReference>
<dbReference type="PANTHER" id="PTHR43133:SF8">
    <property type="entry name" value="RNA POLYMERASE SIGMA FACTOR HI_1459-RELATED"/>
    <property type="match status" value="1"/>
</dbReference>
<feature type="domain" description="RNA polymerase sigma-70 region 2" evidence="6">
    <location>
        <begin position="34"/>
        <end position="100"/>
    </location>
</feature>
<comment type="caution">
    <text evidence="8">The sequence shown here is derived from an EMBL/GenBank/DDBJ whole genome shotgun (WGS) entry which is preliminary data.</text>
</comment>
<protein>
    <submittedName>
        <fullName evidence="8">Sigma-70 family RNA polymerase sigma factor</fullName>
    </submittedName>
</protein>
<gene>
    <name evidence="8" type="ORF">ACFSW6_07930</name>
</gene>
<dbReference type="Gene3D" id="1.10.1740.10">
    <property type="match status" value="1"/>
</dbReference>
<evidence type="ECO:0000256" key="1">
    <source>
        <dbReference type="ARBA" id="ARBA00010641"/>
    </source>
</evidence>
<evidence type="ECO:0000259" key="7">
    <source>
        <dbReference type="Pfam" id="PF08281"/>
    </source>
</evidence>
<dbReference type="SUPFAM" id="SSF88659">
    <property type="entry name" value="Sigma3 and sigma4 domains of RNA polymerase sigma factors"/>
    <property type="match status" value="1"/>
</dbReference>
<evidence type="ECO:0000313" key="8">
    <source>
        <dbReference type="EMBL" id="MFD2754014.1"/>
    </source>
</evidence>
<dbReference type="CDD" id="cd06171">
    <property type="entry name" value="Sigma70_r4"/>
    <property type="match status" value="1"/>
</dbReference>
<organism evidence="8 9">
    <name type="scientific">Comamonas terrae</name>
    <dbReference type="NCBI Taxonomy" id="673548"/>
    <lineage>
        <taxon>Bacteria</taxon>
        <taxon>Pseudomonadati</taxon>
        <taxon>Pseudomonadota</taxon>
        <taxon>Betaproteobacteria</taxon>
        <taxon>Burkholderiales</taxon>
        <taxon>Comamonadaceae</taxon>
        <taxon>Comamonas</taxon>
    </lineage>
</organism>
<evidence type="ECO:0000256" key="2">
    <source>
        <dbReference type="ARBA" id="ARBA00023015"/>
    </source>
</evidence>
<dbReference type="InterPro" id="IPR039425">
    <property type="entry name" value="RNA_pol_sigma-70-like"/>
</dbReference>
<dbReference type="EMBL" id="JBHUMV010000003">
    <property type="protein sequence ID" value="MFD2754014.1"/>
    <property type="molecule type" value="Genomic_DNA"/>
</dbReference>
<keyword evidence="5" id="KW-0804">Transcription</keyword>
<keyword evidence="4" id="KW-0238">DNA-binding</keyword>
<dbReference type="InterPro" id="IPR013249">
    <property type="entry name" value="RNA_pol_sigma70_r4_t2"/>
</dbReference>
<reference evidence="9" key="1">
    <citation type="journal article" date="2019" name="Int. J. Syst. Evol. Microbiol.">
        <title>The Global Catalogue of Microorganisms (GCM) 10K type strain sequencing project: providing services to taxonomists for standard genome sequencing and annotation.</title>
        <authorList>
            <consortium name="The Broad Institute Genomics Platform"/>
            <consortium name="The Broad Institute Genome Sequencing Center for Infectious Disease"/>
            <person name="Wu L."/>
            <person name="Ma J."/>
        </authorList>
    </citation>
    <scope>NUCLEOTIDE SEQUENCE [LARGE SCALE GENOMIC DNA]</scope>
    <source>
        <strain evidence="9">TISTR 1906</strain>
    </source>
</reference>
<proteinExistence type="inferred from homology"/>
<sequence length="198" mass="22106">MAVNAFAPDSPADLSDEALMRAYAAGDAAAFEQLYGRHSLRLWRYFFRNTADAALADDLSQDLWFAVADSAARYEVRSRFTTWLFTMAHHRLVDHWRRRRPTLSLSGDSEEARSLADSLFAASGFEPQHCLDRQLTARALLQALAGLPPQQRECFLLQVEADMSLAEIAAATGVAEETAKSRLRYARAKLRAALEELA</sequence>
<accession>A0ABW5UM97</accession>
<dbReference type="Gene3D" id="1.10.10.10">
    <property type="entry name" value="Winged helix-like DNA-binding domain superfamily/Winged helix DNA-binding domain"/>
    <property type="match status" value="1"/>
</dbReference>
<dbReference type="RefSeq" id="WP_066470273.1">
    <property type="nucleotide sequence ID" value="NZ_BCNT01000001.1"/>
</dbReference>
<keyword evidence="9" id="KW-1185">Reference proteome</keyword>
<dbReference type="InterPro" id="IPR036388">
    <property type="entry name" value="WH-like_DNA-bd_sf"/>
</dbReference>
<dbReference type="NCBIfam" id="TIGR02937">
    <property type="entry name" value="sigma70-ECF"/>
    <property type="match status" value="1"/>
</dbReference>
<dbReference type="SUPFAM" id="SSF88946">
    <property type="entry name" value="Sigma2 domain of RNA polymerase sigma factors"/>
    <property type="match status" value="1"/>
</dbReference>
<dbReference type="Pfam" id="PF04542">
    <property type="entry name" value="Sigma70_r2"/>
    <property type="match status" value="1"/>
</dbReference>
<name>A0ABW5UM97_9BURK</name>
<dbReference type="InterPro" id="IPR007627">
    <property type="entry name" value="RNA_pol_sigma70_r2"/>
</dbReference>
<comment type="similarity">
    <text evidence="1">Belongs to the sigma-70 factor family. ECF subfamily.</text>
</comment>
<dbReference type="InterPro" id="IPR013324">
    <property type="entry name" value="RNA_pol_sigma_r3/r4-like"/>
</dbReference>
<dbReference type="PANTHER" id="PTHR43133">
    <property type="entry name" value="RNA POLYMERASE ECF-TYPE SIGMA FACTO"/>
    <property type="match status" value="1"/>
</dbReference>
<evidence type="ECO:0000256" key="5">
    <source>
        <dbReference type="ARBA" id="ARBA00023163"/>
    </source>
</evidence>
<dbReference type="InterPro" id="IPR013325">
    <property type="entry name" value="RNA_pol_sigma_r2"/>
</dbReference>
<evidence type="ECO:0000256" key="3">
    <source>
        <dbReference type="ARBA" id="ARBA00023082"/>
    </source>
</evidence>
<dbReference type="Pfam" id="PF08281">
    <property type="entry name" value="Sigma70_r4_2"/>
    <property type="match status" value="1"/>
</dbReference>
<keyword evidence="2" id="KW-0805">Transcription regulation</keyword>
<evidence type="ECO:0000256" key="4">
    <source>
        <dbReference type="ARBA" id="ARBA00023125"/>
    </source>
</evidence>
<feature type="domain" description="RNA polymerase sigma factor 70 region 4 type 2" evidence="7">
    <location>
        <begin position="138"/>
        <end position="190"/>
    </location>
</feature>
<evidence type="ECO:0000313" key="9">
    <source>
        <dbReference type="Proteomes" id="UP001597463"/>
    </source>
</evidence>
<evidence type="ECO:0000259" key="6">
    <source>
        <dbReference type="Pfam" id="PF04542"/>
    </source>
</evidence>
<keyword evidence="3" id="KW-0731">Sigma factor</keyword>
<dbReference type="InterPro" id="IPR014284">
    <property type="entry name" value="RNA_pol_sigma-70_dom"/>
</dbReference>